<comment type="caution">
    <text evidence="14">The sequence shown here is derived from an EMBL/GenBank/DDBJ whole genome shotgun (WGS) entry which is preliminary data.</text>
</comment>
<keyword evidence="7" id="KW-0282">Flagellum</keyword>
<dbReference type="Pfam" id="PF13877">
    <property type="entry name" value="RPAP3_C"/>
    <property type="match status" value="1"/>
</dbReference>
<dbReference type="GO" id="GO:0036157">
    <property type="term" value="C:outer dynein arm"/>
    <property type="evidence" value="ECO:0007669"/>
    <property type="project" value="InterPro"/>
</dbReference>
<comment type="subunit">
    <text evidence="4">Homodimer.</text>
</comment>
<gene>
    <name evidence="16" type="ORF">AB1Y20_010155</name>
    <name evidence="14" type="ORF">AB1Y20_018550</name>
    <name evidence="15" type="ORF">AB1Y20_018552</name>
</gene>
<dbReference type="GO" id="GO:0031514">
    <property type="term" value="C:motile cilium"/>
    <property type="evidence" value="ECO:0007669"/>
    <property type="project" value="UniProtKB-SubCell"/>
</dbReference>
<keyword evidence="17" id="KW-1185">Reference proteome</keyword>
<evidence type="ECO:0000256" key="7">
    <source>
        <dbReference type="ARBA" id="ARBA00022846"/>
    </source>
</evidence>
<evidence type="ECO:0008006" key="18">
    <source>
        <dbReference type="Google" id="ProtNLM"/>
    </source>
</evidence>
<feature type="domain" description="Dynein attachment factor N-terminal" evidence="13">
    <location>
        <begin position="23"/>
        <end position="82"/>
    </location>
</feature>
<evidence type="ECO:0000259" key="13">
    <source>
        <dbReference type="Pfam" id="PF15867"/>
    </source>
</evidence>
<dbReference type="Pfam" id="PF15867">
    <property type="entry name" value="Dynein_attach_N"/>
    <property type="match status" value="1"/>
</dbReference>
<evidence type="ECO:0000256" key="8">
    <source>
        <dbReference type="ARBA" id="ARBA00023069"/>
    </source>
</evidence>
<name>A0AB34JSP2_PRYPA</name>
<evidence type="ECO:0000256" key="3">
    <source>
        <dbReference type="ARBA" id="ARBA00004496"/>
    </source>
</evidence>
<keyword evidence="9" id="KW-0966">Cell projection</keyword>
<evidence type="ECO:0000256" key="10">
    <source>
        <dbReference type="ARBA" id="ARBA00049986"/>
    </source>
</evidence>
<evidence type="ECO:0000256" key="6">
    <source>
        <dbReference type="ARBA" id="ARBA00022794"/>
    </source>
</evidence>
<dbReference type="InterPro" id="IPR025986">
    <property type="entry name" value="RPAP3-like_C"/>
</dbReference>
<dbReference type="EMBL" id="JBGBPQ010000002">
    <property type="protein sequence ID" value="KAL1528832.1"/>
    <property type="molecule type" value="Genomic_DNA"/>
</dbReference>
<dbReference type="Proteomes" id="UP001515480">
    <property type="component" value="Unassembled WGS sequence"/>
</dbReference>
<protein>
    <recommendedName>
        <fullName evidence="18">Dynein attachment factor N-terminal domain-containing protein</fullName>
    </recommendedName>
</protein>
<evidence type="ECO:0000313" key="17">
    <source>
        <dbReference type="Proteomes" id="UP001515480"/>
    </source>
</evidence>
<evidence type="ECO:0000313" key="16">
    <source>
        <dbReference type="EMBL" id="KAL1528832.1"/>
    </source>
</evidence>
<evidence type="ECO:0000256" key="4">
    <source>
        <dbReference type="ARBA" id="ARBA00011738"/>
    </source>
</evidence>
<feature type="domain" description="RNA-polymerase II-associated protein 3-like C-terminal" evidence="12">
    <location>
        <begin position="117"/>
        <end position="214"/>
    </location>
</feature>
<dbReference type="InterPro" id="IPR031733">
    <property type="entry name" value="Dynein_attach_N"/>
</dbReference>
<reference evidence="14 17" key="1">
    <citation type="journal article" date="2024" name="Science">
        <title>Giant polyketide synthase enzymes in the biosynthesis of giant marine polyether toxins.</title>
        <authorList>
            <person name="Fallon T.R."/>
            <person name="Shende V.V."/>
            <person name="Wierzbicki I.H."/>
            <person name="Pendleton A.L."/>
            <person name="Watervoot N.F."/>
            <person name="Auber R.P."/>
            <person name="Gonzalez D.J."/>
            <person name="Wisecaver J.H."/>
            <person name="Moore B.S."/>
        </authorList>
    </citation>
    <scope>NUCLEOTIDE SEQUENCE [LARGE SCALE GENOMIC DNA]</scope>
    <source>
        <strain evidence="14 17">12B1</strain>
    </source>
</reference>
<evidence type="ECO:0000259" key="12">
    <source>
        <dbReference type="Pfam" id="PF13877"/>
    </source>
</evidence>
<comment type="subcellular location">
    <subcellularLocation>
        <location evidence="2">Cell projection</location>
        <location evidence="2">Cilium</location>
        <location evidence="2">Flagellum</location>
    </subcellularLocation>
    <subcellularLocation>
        <location evidence="3">Cytoplasm</location>
    </subcellularLocation>
</comment>
<dbReference type="PANTHER" id="PTHR28572">
    <property type="entry name" value="COILED-COIL DOMAIN-CONTAINING PROTEIN 103"/>
    <property type="match status" value="1"/>
</dbReference>
<dbReference type="EMBL" id="JBGBPQ010000005">
    <property type="protein sequence ID" value="KAL1523616.1"/>
    <property type="molecule type" value="Genomic_DNA"/>
</dbReference>
<organism evidence="14 17">
    <name type="scientific">Prymnesium parvum</name>
    <name type="common">Toxic golden alga</name>
    <dbReference type="NCBI Taxonomy" id="97485"/>
    <lineage>
        <taxon>Eukaryota</taxon>
        <taxon>Haptista</taxon>
        <taxon>Haptophyta</taxon>
        <taxon>Prymnesiophyceae</taxon>
        <taxon>Prymnesiales</taxon>
        <taxon>Prymnesiaceae</taxon>
        <taxon>Prymnesium</taxon>
    </lineage>
</organism>
<dbReference type="InterPro" id="IPR042422">
    <property type="entry name" value="CC103"/>
</dbReference>
<dbReference type="GO" id="GO:0007368">
    <property type="term" value="P:determination of left/right symmetry"/>
    <property type="evidence" value="ECO:0007669"/>
    <property type="project" value="TreeGrafter"/>
</dbReference>
<keyword evidence="8" id="KW-0969">Cilium</keyword>
<keyword evidence="6" id="KW-0970">Cilium biogenesis/degradation</keyword>
<sequence>MPGGVQPLGSLAPTHGGVGVSSMDSMQRDMLSALDFDQKKQQVNDAKLRAVAQRVEYDEFEKLVLGAHLKPVKPRSQHAADTSKPFDCFVLPKYEPKPALGPAMPAAALAPAAPMLPKTSNDFLRVWRRQLKTPEEKFAFLRKIEPECLTSIFRTELEPATFDGMIDAIRVCVLEPAKDSPEAFARDADWTEKWLLHTSKISRFELTLDFAEKRTSATIAGLIDLLEQACAEPSSGRASLRTLYRL</sequence>
<evidence type="ECO:0000256" key="9">
    <source>
        <dbReference type="ARBA" id="ARBA00023273"/>
    </source>
</evidence>
<evidence type="ECO:0000256" key="5">
    <source>
        <dbReference type="ARBA" id="ARBA00022490"/>
    </source>
</evidence>
<dbReference type="GO" id="GO:0003351">
    <property type="term" value="P:epithelial cilium movement involved in extracellular fluid movement"/>
    <property type="evidence" value="ECO:0007669"/>
    <property type="project" value="TreeGrafter"/>
</dbReference>
<accession>A0AB34JSP2</accession>
<proteinExistence type="inferred from homology"/>
<dbReference type="AlphaFoldDB" id="A0AB34JSP2"/>
<dbReference type="GO" id="GO:0005576">
    <property type="term" value="C:extracellular region"/>
    <property type="evidence" value="ECO:0007669"/>
    <property type="project" value="GOC"/>
</dbReference>
<evidence type="ECO:0000313" key="15">
    <source>
        <dbReference type="EMBL" id="KAL1523616.1"/>
    </source>
</evidence>
<evidence type="ECO:0000313" key="14">
    <source>
        <dbReference type="EMBL" id="KAL1523614.1"/>
    </source>
</evidence>
<evidence type="ECO:0000256" key="11">
    <source>
        <dbReference type="SAM" id="MobiDB-lite"/>
    </source>
</evidence>
<comment type="function">
    <text evidence="1">Dynein-attachment factor required for cilia motility.</text>
</comment>
<feature type="region of interest" description="Disordered" evidence="11">
    <location>
        <begin position="1"/>
        <end position="22"/>
    </location>
</feature>
<comment type="similarity">
    <text evidence="10">Belongs to the DNAAF19/PR46b family.</text>
</comment>
<evidence type="ECO:0000256" key="2">
    <source>
        <dbReference type="ARBA" id="ARBA00004230"/>
    </source>
</evidence>
<dbReference type="GO" id="GO:0036159">
    <property type="term" value="P:inner dynein arm assembly"/>
    <property type="evidence" value="ECO:0007669"/>
    <property type="project" value="TreeGrafter"/>
</dbReference>
<dbReference type="EMBL" id="JBGBPQ010000005">
    <property type="protein sequence ID" value="KAL1523614.1"/>
    <property type="molecule type" value="Genomic_DNA"/>
</dbReference>
<dbReference type="PANTHER" id="PTHR28572:SF1">
    <property type="entry name" value="COILED-COIL DOMAIN-CONTAINING PROTEIN 103"/>
    <property type="match status" value="1"/>
</dbReference>
<evidence type="ECO:0000256" key="1">
    <source>
        <dbReference type="ARBA" id="ARBA00004048"/>
    </source>
</evidence>
<keyword evidence="5" id="KW-0963">Cytoplasm</keyword>